<dbReference type="GO" id="GO:0016887">
    <property type="term" value="F:ATP hydrolysis activity"/>
    <property type="evidence" value="ECO:0007669"/>
    <property type="project" value="InterPro"/>
</dbReference>
<dbReference type="Gene3D" id="3.40.1110.10">
    <property type="entry name" value="Calcium-transporting ATPase, cytoplasmic domain N"/>
    <property type="match status" value="1"/>
</dbReference>
<dbReference type="RefSeq" id="WP_016920815.1">
    <property type="nucleotide sequence ID" value="NZ_CP044331.1"/>
</dbReference>
<dbReference type="NCBIfam" id="TIGR01525">
    <property type="entry name" value="ATPase-IB_hvy"/>
    <property type="match status" value="1"/>
</dbReference>
<evidence type="ECO:0000256" key="9">
    <source>
        <dbReference type="RuleBase" id="RU362081"/>
    </source>
</evidence>
<dbReference type="SFLD" id="SFLDG00002">
    <property type="entry name" value="C1.7:_P-type_atpase_like"/>
    <property type="match status" value="1"/>
</dbReference>
<dbReference type="PROSITE" id="PS01229">
    <property type="entry name" value="COF_2"/>
    <property type="match status" value="1"/>
</dbReference>
<dbReference type="SFLD" id="SFLDF00027">
    <property type="entry name" value="p-type_atpase"/>
    <property type="match status" value="1"/>
</dbReference>
<dbReference type="NCBIfam" id="TIGR01494">
    <property type="entry name" value="ATPase_P-type"/>
    <property type="match status" value="1"/>
</dbReference>
<protein>
    <recommendedName>
        <fullName evidence="7">P-type Zn(2+) transporter</fullName>
        <ecNumber evidence="7">7.2.2.12</ecNumber>
    </recommendedName>
</protein>
<dbReference type="KEGG" id="mpar:F7D14_07955"/>
<dbReference type="GO" id="GO:0046872">
    <property type="term" value="F:metal ion binding"/>
    <property type="evidence" value="ECO:0007669"/>
    <property type="project" value="UniProtKB-KW"/>
</dbReference>
<dbReference type="PANTHER" id="PTHR48085">
    <property type="entry name" value="CADMIUM/ZINC-TRANSPORTING ATPASE HMA2-RELATED"/>
    <property type="match status" value="1"/>
</dbReference>
<proteinExistence type="inferred from homology"/>
<keyword evidence="9" id="KW-0479">Metal-binding</keyword>
<dbReference type="PROSITE" id="PS00154">
    <property type="entry name" value="ATPASE_E1_E2"/>
    <property type="match status" value="1"/>
</dbReference>
<dbReference type="InterPro" id="IPR018303">
    <property type="entry name" value="ATPase_P-typ_P_site"/>
</dbReference>
<dbReference type="Pfam" id="PF00122">
    <property type="entry name" value="E1-E2_ATPase"/>
    <property type="match status" value="1"/>
</dbReference>
<dbReference type="SUPFAM" id="SSF81653">
    <property type="entry name" value="Calcium ATPase, transduction domain A"/>
    <property type="match status" value="1"/>
</dbReference>
<dbReference type="Pfam" id="PF19991">
    <property type="entry name" value="HMA_2"/>
    <property type="match status" value="1"/>
</dbReference>
<evidence type="ECO:0000256" key="4">
    <source>
        <dbReference type="ARBA" id="ARBA00022967"/>
    </source>
</evidence>
<evidence type="ECO:0000256" key="6">
    <source>
        <dbReference type="ARBA" id="ARBA00023136"/>
    </source>
</evidence>
<dbReference type="SUPFAM" id="SSF56784">
    <property type="entry name" value="HAD-like"/>
    <property type="match status" value="1"/>
</dbReference>
<dbReference type="GO" id="GO:0016463">
    <property type="term" value="F:P-type zinc transporter activity"/>
    <property type="evidence" value="ECO:0007669"/>
    <property type="project" value="UniProtKB-EC"/>
</dbReference>
<comment type="catalytic activity">
    <reaction evidence="8">
        <text>Zn(2+)(in) + ATP + H2O = Zn(2+)(out) + ADP + phosphate + H(+)</text>
        <dbReference type="Rhea" id="RHEA:20621"/>
        <dbReference type="ChEBI" id="CHEBI:15377"/>
        <dbReference type="ChEBI" id="CHEBI:15378"/>
        <dbReference type="ChEBI" id="CHEBI:29105"/>
        <dbReference type="ChEBI" id="CHEBI:30616"/>
        <dbReference type="ChEBI" id="CHEBI:43474"/>
        <dbReference type="ChEBI" id="CHEBI:456216"/>
        <dbReference type="EC" id="7.2.2.12"/>
    </reaction>
</comment>
<sequence>MTSAAFTESWTLKELFPAKAPGPDRPQVLPPQRLAEPIARARRPLAERVDLFEAADGSMRVEFVSSALFTDPRGELARAFYRQVFAVPSVASVAVDATARRAEIEFLPGAADPAASLKALAAAFRAGPRTGRRVADVSQYLGREPAFRLFRYAAWVSTWIVKHEIPGRIRLHNPALFRRRELRQSIEAELVNTFGVDRFSTQELTGSVLIHYNPKQIRKHQIIEILDSALEKAVDNGPSPVDLDLPVSVLSVLLAAASRFAFPALTPLSAAVFLYSVIPSFKGAYNVAFKEKRLGVDVLDAIVVAACLATNQIFAGSVLGLTLSISRKLVEKTEQDSKKMLVNVFGKQPRFVWLESDGEEIETPLEKVRVGDVIIVHTGESAPVDGEVVDGMAMVDQHALTGESAPVEKIKGDKVLAATTLIAGKVRVAVTSAGEDTTSAKLAQILNDTAGYTLDAQSKGEKLADRAVAPTLALGAVSLAARGVNSAVAVVNCDLGTGIRMAAPIAMLSSLTLCAQHGILVKSGRALETMNDVDTFLFDKTGTLTRERPEVGQILTFEGYDEKKILQWTAAAENKFSHPIAKAVLDKFNGLGLPMPKTDESKYAVGYGVTVGVDGHVVRVGSARFMKHEGILFPPELDREIARVHDEGHSLIMVGVDDKLGGAIELQAAERSEVVDVIAGLRARGAEHLAIISGDHERPTQRLAERLGMDRYFAEVLPQDKARYVETLQKEGRRVCFIGDGVNDSIALKKADVSISLRGASSIATDTAQIVFMEESLQKLLHLRDVSHDLQRNIDRSWKMILASNLVCVAGALFGNFGVMHSMVFNQIGGLLAVANGLTPLREASRLQREKDQLAAFLAAHAARELSPTLRR</sequence>
<evidence type="ECO:0000256" key="3">
    <source>
        <dbReference type="ARBA" id="ARBA00022692"/>
    </source>
</evidence>
<accession>A0A6B8M5L4</accession>
<dbReference type="Pfam" id="PF00702">
    <property type="entry name" value="Hydrolase"/>
    <property type="match status" value="1"/>
</dbReference>
<dbReference type="GO" id="GO:0005886">
    <property type="term" value="C:plasma membrane"/>
    <property type="evidence" value="ECO:0007669"/>
    <property type="project" value="UniProtKB-SubCell"/>
</dbReference>
<name>A0A6B8M5L4_9HYPH</name>
<keyword evidence="9" id="KW-0067">ATP-binding</keyword>
<keyword evidence="4" id="KW-1278">Translocase</keyword>
<dbReference type="InterPro" id="IPR001757">
    <property type="entry name" value="P_typ_ATPase"/>
</dbReference>
<keyword evidence="3" id="KW-0812">Transmembrane</keyword>
<evidence type="ECO:0000259" key="10">
    <source>
        <dbReference type="Pfam" id="PF00122"/>
    </source>
</evidence>
<dbReference type="AlphaFoldDB" id="A0A6B8M5L4"/>
<dbReference type="PRINTS" id="PR00119">
    <property type="entry name" value="CATATPASE"/>
</dbReference>
<dbReference type="InterPro" id="IPR023214">
    <property type="entry name" value="HAD_sf"/>
</dbReference>
<dbReference type="InterPro" id="IPR036412">
    <property type="entry name" value="HAD-like_sf"/>
</dbReference>
<dbReference type="EC" id="7.2.2.12" evidence="7"/>
<comment type="subcellular location">
    <subcellularLocation>
        <location evidence="9">Cell membrane</location>
    </subcellularLocation>
    <subcellularLocation>
        <location evidence="1">Membrane</location>
    </subcellularLocation>
</comment>
<keyword evidence="5" id="KW-1133">Transmembrane helix</keyword>
<feature type="domain" description="P-type ATPase A" evidence="10">
    <location>
        <begin position="348"/>
        <end position="445"/>
    </location>
</feature>
<dbReference type="EMBL" id="CP044331">
    <property type="protein sequence ID" value="QGM97412.1"/>
    <property type="molecule type" value="Genomic_DNA"/>
</dbReference>
<comment type="similarity">
    <text evidence="2 9">Belongs to the cation transport ATPase (P-type) (TC 3.A.3) family. Type IB subfamily.</text>
</comment>
<dbReference type="InterPro" id="IPR027256">
    <property type="entry name" value="P-typ_ATPase_IB"/>
</dbReference>
<evidence type="ECO:0000256" key="8">
    <source>
        <dbReference type="ARBA" id="ARBA00047308"/>
    </source>
</evidence>
<dbReference type="Gene3D" id="2.70.150.10">
    <property type="entry name" value="Calcium-transporting ATPase, cytoplasmic transduction domain A"/>
    <property type="match status" value="1"/>
</dbReference>
<evidence type="ECO:0000256" key="1">
    <source>
        <dbReference type="ARBA" id="ARBA00004370"/>
    </source>
</evidence>
<dbReference type="InterPro" id="IPR051014">
    <property type="entry name" value="Cation_Transport_ATPase_IB"/>
</dbReference>
<dbReference type="InterPro" id="IPR044492">
    <property type="entry name" value="P_typ_ATPase_HD_dom"/>
</dbReference>
<organism evidence="11 12">
    <name type="scientific">Methylocystis parvus</name>
    <dbReference type="NCBI Taxonomy" id="134"/>
    <lineage>
        <taxon>Bacteria</taxon>
        <taxon>Pseudomonadati</taxon>
        <taxon>Pseudomonadota</taxon>
        <taxon>Alphaproteobacteria</taxon>
        <taxon>Hyphomicrobiales</taxon>
        <taxon>Methylocystaceae</taxon>
        <taxon>Methylocystis</taxon>
    </lineage>
</organism>
<dbReference type="InterPro" id="IPR059000">
    <property type="entry name" value="ATPase_P-type_domA"/>
</dbReference>
<keyword evidence="9" id="KW-0547">Nucleotide-binding</keyword>
<evidence type="ECO:0000256" key="2">
    <source>
        <dbReference type="ARBA" id="ARBA00006024"/>
    </source>
</evidence>
<dbReference type="Proteomes" id="UP000422569">
    <property type="component" value="Chromosome"/>
</dbReference>
<evidence type="ECO:0000256" key="5">
    <source>
        <dbReference type="ARBA" id="ARBA00022989"/>
    </source>
</evidence>
<evidence type="ECO:0000256" key="7">
    <source>
        <dbReference type="ARBA" id="ARBA00039097"/>
    </source>
</evidence>
<evidence type="ECO:0000313" key="11">
    <source>
        <dbReference type="EMBL" id="QGM97412.1"/>
    </source>
</evidence>
<dbReference type="InterPro" id="IPR008250">
    <property type="entry name" value="ATPase_P-typ_transduc_dom_A_sf"/>
</dbReference>
<keyword evidence="12" id="KW-1185">Reference proteome</keyword>
<gene>
    <name evidence="11" type="ORF">F7D14_07955</name>
</gene>
<dbReference type="GO" id="GO:0005524">
    <property type="term" value="F:ATP binding"/>
    <property type="evidence" value="ECO:0007669"/>
    <property type="project" value="UniProtKB-UniRule"/>
</dbReference>
<keyword evidence="9" id="KW-1003">Cell membrane</keyword>
<reference evidence="11 12" key="1">
    <citation type="submission" date="2019-09" db="EMBL/GenBank/DDBJ databases">
        <title>Isolation and complete genome sequencing of Methylocystis species.</title>
        <authorList>
            <person name="Rumah B.L."/>
            <person name="Stead C.E."/>
            <person name="Stevens B.C."/>
            <person name="Minton N.P."/>
            <person name="Grosse-Honebrink A."/>
            <person name="Zhang Y."/>
        </authorList>
    </citation>
    <scope>NUCLEOTIDE SEQUENCE [LARGE SCALE GENOMIC DNA]</scope>
    <source>
        <strain evidence="11 12">BRCS2</strain>
    </source>
</reference>
<dbReference type="SFLD" id="SFLDS00003">
    <property type="entry name" value="Haloacid_Dehalogenase"/>
    <property type="match status" value="1"/>
</dbReference>
<dbReference type="InterPro" id="IPR023299">
    <property type="entry name" value="ATPase_P-typ_cyto_dom_N"/>
</dbReference>
<keyword evidence="6" id="KW-0472">Membrane</keyword>
<dbReference type="PANTHER" id="PTHR48085:SF5">
    <property type="entry name" value="CADMIUM_ZINC-TRANSPORTING ATPASE HMA4-RELATED"/>
    <property type="match status" value="1"/>
</dbReference>
<evidence type="ECO:0000313" key="12">
    <source>
        <dbReference type="Proteomes" id="UP000422569"/>
    </source>
</evidence>
<dbReference type="Gene3D" id="3.40.50.1000">
    <property type="entry name" value="HAD superfamily/HAD-like"/>
    <property type="match status" value="1"/>
</dbReference>